<dbReference type="Proteomes" id="UP000800235">
    <property type="component" value="Unassembled WGS sequence"/>
</dbReference>
<gene>
    <name evidence="2" type="ORF">EJ08DRAFT_648471</name>
</gene>
<accession>A0A9P4TZ51</accession>
<organism evidence="2 3">
    <name type="scientific">Tothia fuscella</name>
    <dbReference type="NCBI Taxonomy" id="1048955"/>
    <lineage>
        <taxon>Eukaryota</taxon>
        <taxon>Fungi</taxon>
        <taxon>Dikarya</taxon>
        <taxon>Ascomycota</taxon>
        <taxon>Pezizomycotina</taxon>
        <taxon>Dothideomycetes</taxon>
        <taxon>Pleosporomycetidae</taxon>
        <taxon>Venturiales</taxon>
        <taxon>Cylindrosympodiaceae</taxon>
        <taxon>Tothia</taxon>
    </lineage>
</organism>
<dbReference type="Pfam" id="PF24809">
    <property type="entry name" value="DUF7708"/>
    <property type="match status" value="1"/>
</dbReference>
<sequence length="633" mass="72227">MALEDIKESKKLVRLYSFDVEERLPPGSEAHLLGQILSDDNGTPEDLTAPWRKFFDSHKPSDGEEDPITSLIAVESDRLRTKWLAFQKSCPKEERVNLHGSEPSVEGVTDMVTNMLKASRAKRDKSHRGRALSLFQRFCSCLDSHSNMLLVLPQGNEYVSIFTGSLTAIIKASVNHERLAEELSEALCEISCHIVDCQTELELFRTTPMLKKVADLYGHMFLFLSSTMDWMMEKRHKRILDSFNENFNKKFEDEINAIKQKMESIQSLAAQSARGELRVTRLTVDEMRQDIRLGLEGDARDRAERKYFEEQVERELLEAQRDREMTRVACRQLVIHLKRMLEQDALSSLQAKSAIFKPLQLMGFSDELSELEDRSKSGGAGNKSKVWDSAEVILNSRNLEDFFHRDRVRLSDTRQRSLMINTQTILRLSEWTESTKPQMLWLEGPALGADDHQSPVTAIASKFIELADASKVPIISYFCEIPRRENLRSGNTQEVQAMLALVYGIIRQIIELLLPRFNTGADFAERRFENLNGTLESWSDALDVLQDLLGLMPTTVFVVLDGLHWLDDGSTIEPLQELFGTLRRGQLRVLLTTTGRSACLVNEISSAETLRLDRTQLRRGETSMDRSELWSPP</sequence>
<protein>
    <recommendedName>
        <fullName evidence="1">DUF7708 domain-containing protein</fullName>
    </recommendedName>
</protein>
<reference evidence="2" key="1">
    <citation type="journal article" date="2020" name="Stud. Mycol.">
        <title>101 Dothideomycetes genomes: a test case for predicting lifestyles and emergence of pathogens.</title>
        <authorList>
            <person name="Haridas S."/>
            <person name="Albert R."/>
            <person name="Binder M."/>
            <person name="Bloem J."/>
            <person name="Labutti K."/>
            <person name="Salamov A."/>
            <person name="Andreopoulos B."/>
            <person name="Baker S."/>
            <person name="Barry K."/>
            <person name="Bills G."/>
            <person name="Bluhm B."/>
            <person name="Cannon C."/>
            <person name="Castanera R."/>
            <person name="Culley D."/>
            <person name="Daum C."/>
            <person name="Ezra D."/>
            <person name="Gonzalez J."/>
            <person name="Henrissat B."/>
            <person name="Kuo A."/>
            <person name="Liang C."/>
            <person name="Lipzen A."/>
            <person name="Lutzoni F."/>
            <person name="Magnuson J."/>
            <person name="Mondo S."/>
            <person name="Nolan M."/>
            <person name="Ohm R."/>
            <person name="Pangilinan J."/>
            <person name="Park H.-J."/>
            <person name="Ramirez L."/>
            <person name="Alfaro M."/>
            <person name="Sun H."/>
            <person name="Tritt A."/>
            <person name="Yoshinaga Y."/>
            <person name="Zwiers L.-H."/>
            <person name="Turgeon B."/>
            <person name="Goodwin S."/>
            <person name="Spatafora J."/>
            <person name="Crous P."/>
            <person name="Grigoriev I."/>
        </authorList>
    </citation>
    <scope>NUCLEOTIDE SEQUENCE</scope>
    <source>
        <strain evidence="2">CBS 130266</strain>
    </source>
</reference>
<feature type="domain" description="DUF7708" evidence="1">
    <location>
        <begin position="135"/>
        <end position="276"/>
    </location>
</feature>
<evidence type="ECO:0000313" key="3">
    <source>
        <dbReference type="Proteomes" id="UP000800235"/>
    </source>
</evidence>
<comment type="caution">
    <text evidence="2">The sequence shown here is derived from an EMBL/GenBank/DDBJ whole genome shotgun (WGS) entry which is preliminary data.</text>
</comment>
<evidence type="ECO:0000313" key="2">
    <source>
        <dbReference type="EMBL" id="KAF2432109.1"/>
    </source>
</evidence>
<dbReference type="EMBL" id="MU007028">
    <property type="protein sequence ID" value="KAF2432109.1"/>
    <property type="molecule type" value="Genomic_DNA"/>
</dbReference>
<proteinExistence type="predicted"/>
<dbReference type="InterPro" id="IPR056125">
    <property type="entry name" value="DUF7708"/>
</dbReference>
<evidence type="ECO:0000259" key="1">
    <source>
        <dbReference type="Pfam" id="PF24809"/>
    </source>
</evidence>
<keyword evidence="3" id="KW-1185">Reference proteome</keyword>
<dbReference type="OrthoDB" id="4840035at2759"/>
<name>A0A9P4TZ51_9PEZI</name>
<dbReference type="AlphaFoldDB" id="A0A9P4TZ51"/>